<feature type="domain" description="Alkyl sulfatase C-terminal" evidence="1">
    <location>
        <begin position="1"/>
        <end position="55"/>
    </location>
</feature>
<dbReference type="AlphaFoldDB" id="A0A6J6CEX4"/>
<sequence>MTVPRSQLLLLVIGLVTLEALIEQGVATAEGDLSALDSIRVLLDPPDPKFSIVLP</sequence>
<evidence type="ECO:0000259" key="1">
    <source>
        <dbReference type="Pfam" id="PF14864"/>
    </source>
</evidence>
<name>A0A6J6CEX4_9ZZZZ</name>
<organism evidence="2">
    <name type="scientific">freshwater metagenome</name>
    <dbReference type="NCBI Taxonomy" id="449393"/>
    <lineage>
        <taxon>unclassified sequences</taxon>
        <taxon>metagenomes</taxon>
        <taxon>ecological metagenomes</taxon>
    </lineage>
</organism>
<dbReference type="SUPFAM" id="SSF55718">
    <property type="entry name" value="SCP-like"/>
    <property type="match status" value="1"/>
</dbReference>
<dbReference type="InterPro" id="IPR029229">
    <property type="entry name" value="Alkyl_sulf_C"/>
</dbReference>
<protein>
    <submittedName>
        <fullName evidence="2">Unannotated protein</fullName>
    </submittedName>
</protein>
<reference evidence="2" key="1">
    <citation type="submission" date="2020-05" db="EMBL/GenBank/DDBJ databases">
        <authorList>
            <person name="Chiriac C."/>
            <person name="Salcher M."/>
            <person name="Ghai R."/>
            <person name="Kavagutti S V."/>
        </authorList>
    </citation>
    <scope>NUCLEOTIDE SEQUENCE</scope>
</reference>
<dbReference type="InterPro" id="IPR036527">
    <property type="entry name" value="SCP2_sterol-bd_dom_sf"/>
</dbReference>
<evidence type="ECO:0000313" key="2">
    <source>
        <dbReference type="EMBL" id="CAB4548809.1"/>
    </source>
</evidence>
<accession>A0A6J6CEX4</accession>
<proteinExistence type="predicted"/>
<gene>
    <name evidence="2" type="ORF">UFOPK1495_00699</name>
</gene>
<dbReference type="Gene3D" id="3.30.1050.10">
    <property type="entry name" value="SCP2 sterol-binding domain"/>
    <property type="match status" value="1"/>
</dbReference>
<dbReference type="Pfam" id="PF14864">
    <property type="entry name" value="Alkyl_sulf_C"/>
    <property type="match status" value="1"/>
</dbReference>
<dbReference type="EMBL" id="CAEZSU010000060">
    <property type="protein sequence ID" value="CAB4548809.1"/>
    <property type="molecule type" value="Genomic_DNA"/>
</dbReference>